<keyword evidence="4" id="KW-0539">Nucleus</keyword>
<evidence type="ECO:0000256" key="4">
    <source>
        <dbReference type="ARBA" id="ARBA00023242"/>
    </source>
</evidence>
<reference evidence="6" key="2">
    <citation type="submission" date="2025-08" db="UniProtKB">
        <authorList>
            <consortium name="Ensembl"/>
        </authorList>
    </citation>
    <scope>IDENTIFICATION</scope>
</reference>
<sequence length="112" mass="12923">ERRRRVKSSSARNVTQQSGLFWRPWTGITAAHTTESLHGDLSAAKHSKTPQFVHPVKLMWPKSKCFDHLYQDAEVLLRNYPVQATICVYTDISSDEDSDDDDEEEEMEKDLN</sequence>
<protein>
    <submittedName>
        <fullName evidence="6">Ripply transcriptional repressor 2</fullName>
    </submittedName>
</protein>
<gene>
    <name evidence="6" type="primary">LOC115573848</name>
</gene>
<dbReference type="Ensembl" id="ENSSAUT00010038632.1">
    <property type="protein sequence ID" value="ENSSAUP00010036699.1"/>
    <property type="gene ID" value="ENSSAUG00010015483.1"/>
</dbReference>
<feature type="region of interest" description="Disordered" evidence="5">
    <location>
        <begin position="91"/>
        <end position="112"/>
    </location>
</feature>
<feature type="compositionally biased region" description="Acidic residues" evidence="5">
    <location>
        <begin position="93"/>
        <end position="112"/>
    </location>
</feature>
<evidence type="ECO:0000313" key="7">
    <source>
        <dbReference type="Proteomes" id="UP000472265"/>
    </source>
</evidence>
<evidence type="ECO:0000256" key="2">
    <source>
        <dbReference type="ARBA" id="ARBA00006944"/>
    </source>
</evidence>
<dbReference type="Pfam" id="PF14998">
    <property type="entry name" value="Ripply"/>
    <property type="match status" value="1"/>
</dbReference>
<organism evidence="6 7">
    <name type="scientific">Sparus aurata</name>
    <name type="common">Gilthead sea bream</name>
    <dbReference type="NCBI Taxonomy" id="8175"/>
    <lineage>
        <taxon>Eukaryota</taxon>
        <taxon>Metazoa</taxon>
        <taxon>Chordata</taxon>
        <taxon>Craniata</taxon>
        <taxon>Vertebrata</taxon>
        <taxon>Euteleostomi</taxon>
        <taxon>Actinopterygii</taxon>
        <taxon>Neopterygii</taxon>
        <taxon>Teleostei</taxon>
        <taxon>Neoteleostei</taxon>
        <taxon>Acanthomorphata</taxon>
        <taxon>Eupercaria</taxon>
        <taxon>Spariformes</taxon>
        <taxon>Sparidae</taxon>
        <taxon>Sparus</taxon>
    </lineage>
</organism>
<reference evidence="6" key="1">
    <citation type="submission" date="2021-04" db="EMBL/GenBank/DDBJ databases">
        <authorList>
            <consortium name="Wellcome Sanger Institute Data Sharing"/>
        </authorList>
    </citation>
    <scope>NUCLEOTIDE SEQUENCE [LARGE SCALE GENOMIC DNA]</scope>
</reference>
<evidence type="ECO:0000256" key="1">
    <source>
        <dbReference type="ARBA" id="ARBA00004123"/>
    </source>
</evidence>
<evidence type="ECO:0000313" key="6">
    <source>
        <dbReference type="Ensembl" id="ENSSAUP00010036699.1"/>
    </source>
</evidence>
<dbReference type="PANTHER" id="PTHR16770">
    <property type="entry name" value="PROTEIN RIPPLY-LIKE"/>
    <property type="match status" value="1"/>
</dbReference>
<dbReference type="InterPro" id="IPR028127">
    <property type="entry name" value="Ripply_fam"/>
</dbReference>
<dbReference type="InParanoid" id="A0A671WDM8"/>
<evidence type="ECO:0000256" key="5">
    <source>
        <dbReference type="SAM" id="MobiDB-lite"/>
    </source>
</evidence>
<dbReference type="AlphaFoldDB" id="A0A671WDM8"/>
<dbReference type="GO" id="GO:0000122">
    <property type="term" value="P:negative regulation of transcription by RNA polymerase II"/>
    <property type="evidence" value="ECO:0007669"/>
    <property type="project" value="TreeGrafter"/>
</dbReference>
<dbReference type="Proteomes" id="UP000472265">
    <property type="component" value="Chromosome 22"/>
</dbReference>
<keyword evidence="3" id="KW-0217">Developmental protein</keyword>
<keyword evidence="7" id="KW-1185">Reference proteome</keyword>
<accession>A0A671WDM8</accession>
<proteinExistence type="inferred from homology"/>
<comment type="subcellular location">
    <subcellularLocation>
        <location evidence="1">Nucleus</location>
    </subcellularLocation>
</comment>
<dbReference type="GO" id="GO:0005634">
    <property type="term" value="C:nucleus"/>
    <property type="evidence" value="ECO:0007669"/>
    <property type="project" value="UniProtKB-SubCell"/>
</dbReference>
<dbReference type="GO" id="GO:0009880">
    <property type="term" value="P:embryonic pattern specification"/>
    <property type="evidence" value="ECO:0007669"/>
    <property type="project" value="TreeGrafter"/>
</dbReference>
<dbReference type="GeneTree" id="ENSGT00940000161952"/>
<evidence type="ECO:0000256" key="3">
    <source>
        <dbReference type="ARBA" id="ARBA00022473"/>
    </source>
</evidence>
<dbReference type="PANTHER" id="PTHR16770:SF3">
    <property type="entry name" value="PROTEIN RIPPLY2"/>
    <property type="match status" value="1"/>
</dbReference>
<comment type="similarity">
    <text evidence="2">Belongs to the ripply family.</text>
</comment>
<reference evidence="6" key="3">
    <citation type="submission" date="2025-09" db="UniProtKB">
        <authorList>
            <consortium name="Ensembl"/>
        </authorList>
    </citation>
    <scope>IDENTIFICATION</scope>
</reference>
<dbReference type="OMA" id="LWRPWDG"/>
<name>A0A671WDM8_SPAAU</name>